<dbReference type="PROSITE" id="PS50011">
    <property type="entry name" value="PROTEIN_KINASE_DOM"/>
    <property type="match status" value="1"/>
</dbReference>
<evidence type="ECO:0000313" key="9">
    <source>
        <dbReference type="Proteomes" id="UP000000528"/>
    </source>
</evidence>
<evidence type="ECO:0000256" key="5">
    <source>
        <dbReference type="PROSITE-ProRule" id="PRU10141"/>
    </source>
</evidence>
<dbReference type="InterPro" id="IPR008271">
    <property type="entry name" value="Ser/Thr_kinase_AS"/>
</dbReference>
<dbReference type="Pfam" id="PF00069">
    <property type="entry name" value="Pkinase"/>
    <property type="match status" value="1"/>
</dbReference>
<dbReference type="AlphaFoldDB" id="Q98PN7"/>
<keyword evidence="6" id="KW-0812">Transmembrane</keyword>
<dbReference type="InterPro" id="IPR011009">
    <property type="entry name" value="Kinase-like_dom_sf"/>
</dbReference>
<dbReference type="GO" id="GO:0004674">
    <property type="term" value="F:protein serine/threonine kinase activity"/>
    <property type="evidence" value="ECO:0007669"/>
    <property type="project" value="TreeGrafter"/>
</dbReference>
<dbReference type="SMART" id="SM00220">
    <property type="entry name" value="S_TKc"/>
    <property type="match status" value="1"/>
</dbReference>
<dbReference type="RefSeq" id="WP_010925486.1">
    <property type="nucleotide sequence ID" value="NC_002771.1"/>
</dbReference>
<organism evidence="9">
    <name type="scientific">Mycoplasmopsis pulmonis (strain UAB CTIP)</name>
    <name type="common">Mycoplasma pulmonis</name>
    <dbReference type="NCBI Taxonomy" id="272635"/>
    <lineage>
        <taxon>Bacteria</taxon>
        <taxon>Bacillati</taxon>
        <taxon>Mycoplasmatota</taxon>
        <taxon>Mycoplasmoidales</taxon>
        <taxon>Metamycoplasmataceae</taxon>
        <taxon>Mycoplasmopsis</taxon>
    </lineage>
</organism>
<dbReference type="PANTHER" id="PTHR43289">
    <property type="entry name" value="MITOGEN-ACTIVATED PROTEIN KINASE KINASE KINASE 20-RELATED"/>
    <property type="match status" value="1"/>
</dbReference>
<dbReference type="InterPro" id="IPR017441">
    <property type="entry name" value="Protein_kinase_ATP_BS"/>
</dbReference>
<dbReference type="STRING" id="272635.gene:17577296"/>
<evidence type="ECO:0000256" key="4">
    <source>
        <dbReference type="ARBA" id="ARBA00022840"/>
    </source>
</evidence>
<keyword evidence="6" id="KW-1133">Transmembrane helix</keyword>
<dbReference type="HOGENOM" id="CLU_000288_63_44_14"/>
<dbReference type="SUPFAM" id="SSF56112">
    <property type="entry name" value="Protein kinase-like (PK-like)"/>
    <property type="match status" value="1"/>
</dbReference>
<feature type="domain" description="Protein kinase" evidence="7">
    <location>
        <begin position="9"/>
        <end position="267"/>
    </location>
</feature>
<reference evidence="8 9" key="1">
    <citation type="journal article" date="2001" name="Nucleic Acids Res.">
        <title>The complete genome sequence of the murine respiratory pathogen Mycoplasma pulmonis.</title>
        <authorList>
            <person name="Chambaud I."/>
            <person name="Heilig R."/>
            <person name="Ferris S."/>
            <person name="Barbe V."/>
            <person name="Samson D."/>
            <person name="Galisson F."/>
            <person name="Moszer I."/>
            <person name="Dybvig K."/>
            <person name="Wroblewski H."/>
            <person name="Viari A."/>
            <person name="Rocha E.P.C."/>
            <person name="Blanchard A."/>
        </authorList>
    </citation>
    <scope>NUCLEOTIDE SEQUENCE [LARGE SCALE GENOMIC DNA]</scope>
    <source>
        <strain evidence="8 9">UAB CTIP</strain>
    </source>
</reference>
<proteinExistence type="predicted"/>
<dbReference type="Proteomes" id="UP000000528">
    <property type="component" value="Chromosome"/>
</dbReference>
<keyword evidence="3 8" id="KW-0418">Kinase</keyword>
<keyword evidence="4 5" id="KW-0067">ATP-binding</keyword>
<dbReference type="Gene3D" id="1.10.510.10">
    <property type="entry name" value="Transferase(Phosphotransferase) domain 1"/>
    <property type="match status" value="1"/>
</dbReference>
<evidence type="ECO:0000313" key="8">
    <source>
        <dbReference type="EMBL" id="CAC13858.1"/>
    </source>
</evidence>
<evidence type="ECO:0000259" key="7">
    <source>
        <dbReference type="PROSITE" id="PS50011"/>
    </source>
</evidence>
<keyword evidence="6" id="KW-0472">Membrane</keyword>
<keyword evidence="2 5" id="KW-0547">Nucleotide-binding</keyword>
<name>Q98PN7_MYCPU</name>
<sequence length="320" mass="36096">MTTELLDNYKIITKIGEGGMARVYLAQDPQGNQVAIKKLILNDKEPARKLRFEHEINLYKKINSEYVAKFLDGKFNPEPYIVMEYIDGPILKDFIKKHGGRLSYNLAAKLAIQLCTGFGELHANAITHRDIKSSNIIVTKNNKVKIIDFGIAITPDSQRYTSDGKLIGSVHYMAPEILTKEPASEKSDIYSLGILLFEMLAGSVPFNGSNMAQTLSMQKTESLPDLRRYNPEIPIALINIVAKATAKNPAQRYASMYEMRRALQTYLNPDHNFDLKLDPNKPSRRSISMFLQSKWFWPVFALAVAVFIAVVVILILVVTK</sequence>
<evidence type="ECO:0000256" key="6">
    <source>
        <dbReference type="SAM" id="Phobius"/>
    </source>
</evidence>
<protein>
    <submittedName>
        <fullName evidence="8">SERINE/THREONINE-PROTEIN KINASE PKNB</fullName>
    </submittedName>
</protein>
<keyword evidence="9" id="KW-1185">Reference proteome</keyword>
<dbReference type="KEGG" id="mpu:MYPU_6850"/>
<evidence type="ECO:0000256" key="1">
    <source>
        <dbReference type="ARBA" id="ARBA00022679"/>
    </source>
</evidence>
<dbReference type="Gene3D" id="3.30.200.20">
    <property type="entry name" value="Phosphorylase Kinase, domain 1"/>
    <property type="match status" value="1"/>
</dbReference>
<dbReference type="GO" id="GO:0005524">
    <property type="term" value="F:ATP binding"/>
    <property type="evidence" value="ECO:0007669"/>
    <property type="project" value="UniProtKB-UniRule"/>
</dbReference>
<dbReference type="InterPro" id="IPR000719">
    <property type="entry name" value="Prot_kinase_dom"/>
</dbReference>
<feature type="transmembrane region" description="Helical" evidence="6">
    <location>
        <begin position="295"/>
        <end position="318"/>
    </location>
</feature>
<feature type="binding site" evidence="5">
    <location>
        <position position="38"/>
    </location>
    <ligand>
        <name>ATP</name>
        <dbReference type="ChEBI" id="CHEBI:30616"/>
    </ligand>
</feature>
<dbReference type="PIR" id="E90597">
    <property type="entry name" value="E90597"/>
</dbReference>
<keyword evidence="1" id="KW-0808">Transferase</keyword>
<dbReference type="EMBL" id="AL445565">
    <property type="protein sequence ID" value="CAC13858.1"/>
    <property type="molecule type" value="Genomic_DNA"/>
</dbReference>
<gene>
    <name evidence="8" type="ordered locus">MYPU_6850</name>
</gene>
<dbReference type="PROSITE" id="PS00108">
    <property type="entry name" value="PROTEIN_KINASE_ST"/>
    <property type="match status" value="1"/>
</dbReference>
<dbReference type="CDD" id="cd14014">
    <property type="entry name" value="STKc_PknB_like"/>
    <property type="match status" value="1"/>
</dbReference>
<dbReference type="PROSITE" id="PS00107">
    <property type="entry name" value="PROTEIN_KINASE_ATP"/>
    <property type="match status" value="1"/>
</dbReference>
<accession>Q98PN7</accession>
<evidence type="ECO:0000256" key="3">
    <source>
        <dbReference type="ARBA" id="ARBA00022777"/>
    </source>
</evidence>
<dbReference type="eggNOG" id="COG0515">
    <property type="taxonomic scope" value="Bacteria"/>
</dbReference>
<dbReference type="BioCyc" id="MPUL272635:G1GT6-699-MONOMER"/>
<evidence type="ECO:0000256" key="2">
    <source>
        <dbReference type="ARBA" id="ARBA00022741"/>
    </source>
</evidence>
<dbReference type="PANTHER" id="PTHR43289:SF34">
    <property type="entry name" value="SERINE_THREONINE-PROTEIN KINASE YBDM-RELATED"/>
    <property type="match status" value="1"/>
</dbReference>